<reference evidence="1 2" key="1">
    <citation type="journal article" date="2022" name="G3 (Bethesda)">
        <title>Whole-genome sequence and methylome profiling of the almond [Prunus dulcis (Mill.) D.A. Webb] cultivar 'Nonpareil'.</title>
        <authorList>
            <person name="D'Amico-Willman K.M."/>
            <person name="Ouma W.Z."/>
            <person name="Meulia T."/>
            <person name="Sideli G.M."/>
            <person name="Gradziel T.M."/>
            <person name="Fresnedo-Ramirez J."/>
        </authorList>
    </citation>
    <scope>NUCLEOTIDE SEQUENCE [LARGE SCALE GENOMIC DNA]</scope>
    <source>
        <strain evidence="1">Clone GOH B32 T37-40</strain>
    </source>
</reference>
<dbReference type="AlphaFoldDB" id="A0AAD4ZCV6"/>
<keyword evidence="2" id="KW-1185">Reference proteome</keyword>
<accession>A0AAD4ZCV6</accession>
<sequence>MTFGKQFSESYGLLDQASCPASISSTLQKCIQWFSEPKLRVRGGARSVVLATKMTWIRDVPKCLNAKNITEAIDGSGSALTIVLTVSKSTMIMVQAASLGLAVTVEVAFLTPPPLSDLRSQALLPREEGHCPKIWLGWLFT</sequence>
<dbReference type="Proteomes" id="UP001054821">
    <property type="component" value="Chromosome 3"/>
</dbReference>
<comment type="caution">
    <text evidence="1">The sequence shown here is derived from an EMBL/GenBank/DDBJ whole genome shotgun (WGS) entry which is preliminary data.</text>
</comment>
<name>A0AAD4ZCV6_PRUDU</name>
<evidence type="ECO:0000313" key="2">
    <source>
        <dbReference type="Proteomes" id="UP001054821"/>
    </source>
</evidence>
<organism evidence="1 2">
    <name type="scientific">Prunus dulcis</name>
    <name type="common">Almond</name>
    <name type="synonym">Amygdalus dulcis</name>
    <dbReference type="NCBI Taxonomy" id="3755"/>
    <lineage>
        <taxon>Eukaryota</taxon>
        <taxon>Viridiplantae</taxon>
        <taxon>Streptophyta</taxon>
        <taxon>Embryophyta</taxon>
        <taxon>Tracheophyta</taxon>
        <taxon>Spermatophyta</taxon>
        <taxon>Magnoliopsida</taxon>
        <taxon>eudicotyledons</taxon>
        <taxon>Gunneridae</taxon>
        <taxon>Pentapetalae</taxon>
        <taxon>rosids</taxon>
        <taxon>fabids</taxon>
        <taxon>Rosales</taxon>
        <taxon>Rosaceae</taxon>
        <taxon>Amygdaloideae</taxon>
        <taxon>Amygdaleae</taxon>
        <taxon>Prunus</taxon>
    </lineage>
</organism>
<dbReference type="EMBL" id="JAJFAZ020000003">
    <property type="protein sequence ID" value="KAI5340478.1"/>
    <property type="molecule type" value="Genomic_DNA"/>
</dbReference>
<proteinExistence type="predicted"/>
<gene>
    <name evidence="1" type="ORF">L3X38_019752</name>
</gene>
<evidence type="ECO:0000313" key="1">
    <source>
        <dbReference type="EMBL" id="KAI5340478.1"/>
    </source>
</evidence>
<protein>
    <submittedName>
        <fullName evidence="1">Uncharacterized protein</fullName>
    </submittedName>
</protein>